<feature type="transmembrane region" description="Helical" evidence="1">
    <location>
        <begin position="570"/>
        <end position="597"/>
    </location>
</feature>
<dbReference type="InterPro" id="IPR001646">
    <property type="entry name" value="5peptide_repeat"/>
</dbReference>
<dbReference type="Pfam" id="PF13576">
    <property type="entry name" value="Pentapeptide_3"/>
    <property type="match status" value="1"/>
</dbReference>
<keyword evidence="1" id="KW-0812">Transmembrane</keyword>
<evidence type="ECO:0000313" key="3">
    <source>
        <dbReference type="Proteomes" id="UP000002745"/>
    </source>
</evidence>
<feature type="transmembrane region" description="Helical" evidence="1">
    <location>
        <begin position="539"/>
        <end position="558"/>
    </location>
</feature>
<protein>
    <recommendedName>
        <fullName evidence="4">Pentapeptide repeat protein</fullName>
    </recommendedName>
</protein>
<dbReference type="AlphaFoldDB" id="C6XQJ8"/>
<organism evidence="2 3">
    <name type="scientific">Hirschia baltica (strain ATCC 49814 / DSM 5838 / IFAM 1418)</name>
    <dbReference type="NCBI Taxonomy" id="582402"/>
    <lineage>
        <taxon>Bacteria</taxon>
        <taxon>Pseudomonadati</taxon>
        <taxon>Pseudomonadota</taxon>
        <taxon>Alphaproteobacteria</taxon>
        <taxon>Hyphomonadales</taxon>
        <taxon>Hyphomonadaceae</taxon>
        <taxon>Hirschia</taxon>
    </lineage>
</organism>
<accession>C6XQJ8</accession>
<name>C6XQJ8_HIRBI</name>
<evidence type="ECO:0008006" key="4">
    <source>
        <dbReference type="Google" id="ProtNLM"/>
    </source>
</evidence>
<dbReference type="STRING" id="582402.Hbal_0910"/>
<feature type="transmembrane region" description="Helical" evidence="1">
    <location>
        <begin position="502"/>
        <end position="519"/>
    </location>
</feature>
<keyword evidence="1" id="KW-0472">Membrane</keyword>
<dbReference type="eggNOG" id="COG1357">
    <property type="taxonomic scope" value="Bacteria"/>
</dbReference>
<dbReference type="KEGG" id="hba:Hbal_0910"/>
<dbReference type="RefSeq" id="WP_015826754.1">
    <property type="nucleotide sequence ID" value="NC_012982.1"/>
</dbReference>
<gene>
    <name evidence="2" type="ordered locus">Hbal_0910</name>
</gene>
<dbReference type="EMBL" id="CP001678">
    <property type="protein sequence ID" value="ACT58604.1"/>
    <property type="molecule type" value="Genomic_DNA"/>
</dbReference>
<keyword evidence="1" id="KW-1133">Transmembrane helix</keyword>
<sequence>MTEQKTREQLEKEWWAAWWETNYSWENLFEIDWKGWYVDAEGNLVNNTEPYSPATLQKIQNEGGRQAKLQDYWRDQENKLIQAPNGKKYTIAHMPLFWKKGEPSGKSDWNKEQISELNNLISEKLAAASDTTDFVKGAMHFHLQSGPDLRAQFQGCVFPEFNSNNLITDSNFSAKNKPFNSINATFQQAAFVGFSSFADVFFKSGVDFSKALFDQKTVFSRASTEHVIDFNKAIFLCDFYARHMSINGSCNFESSKFTNSFDVMHSRFKGAVGLSATKIYGNLYASYSSYEAPLDWTVTTVFKKSYFKKTTFKKSLRIKGCQFLNSVDFSDSIFHDKLHLENITFSGTVNFQFTGFGDRVSFFDVKWDKNETSWRYMFKGSSFAKILDWSGQKLDTVAAFADAEIRKGILLGRPNETVVEKEFDEAISLAGDNTDALSAIQGGALKLRLAMEQDSDTRRAHWFYRLELMARQRQKETPKQEKFISWLYGKLSNYGTSIIRPLRWLSILWAAMSLLFYSLEMLRSGPPYFKFGAPIDERILQSMTFSLTNIFPAFGLGLTGEHHFISGNSFWELLFVFFAILEIIPAFTLLFLSGLAIRRRFQIS</sequence>
<evidence type="ECO:0000256" key="1">
    <source>
        <dbReference type="SAM" id="Phobius"/>
    </source>
</evidence>
<keyword evidence="3" id="KW-1185">Reference proteome</keyword>
<dbReference type="Proteomes" id="UP000002745">
    <property type="component" value="Chromosome"/>
</dbReference>
<proteinExistence type="predicted"/>
<dbReference type="HOGENOM" id="CLU_451842_0_0_5"/>
<evidence type="ECO:0000313" key="2">
    <source>
        <dbReference type="EMBL" id="ACT58604.1"/>
    </source>
</evidence>
<dbReference type="OrthoDB" id="7623072at2"/>
<reference evidence="3" key="1">
    <citation type="journal article" date="2011" name="J. Bacteriol.">
        <title>Genome sequences of eight morphologically diverse alphaproteobacteria.</title>
        <authorList>
            <consortium name="US DOE Joint Genome Institute"/>
            <person name="Brown P.J."/>
            <person name="Kysela D.T."/>
            <person name="Buechlein A."/>
            <person name="Hemmerich C."/>
            <person name="Brun Y.V."/>
        </authorList>
    </citation>
    <scope>NUCLEOTIDE SEQUENCE [LARGE SCALE GENOMIC DNA]</scope>
    <source>
        <strain evidence="3">ATCC 49814 / DSM 5838 / IFAM 1418</strain>
    </source>
</reference>